<evidence type="ECO:0000313" key="2">
    <source>
        <dbReference type="EMBL" id="JAR93146.1"/>
    </source>
</evidence>
<evidence type="ECO:0000256" key="1">
    <source>
        <dbReference type="SAM" id="SignalP"/>
    </source>
</evidence>
<dbReference type="EMBL" id="GEGO01002258">
    <property type="protein sequence ID" value="JAR93146.1"/>
    <property type="molecule type" value="Transcribed_RNA"/>
</dbReference>
<accession>A0A147BQW4</accession>
<reference evidence="2" key="1">
    <citation type="journal article" date="2018" name="PLoS Negl. Trop. Dis.">
        <title>Sialome diversity of ticks revealed by RNAseq of single tick salivary glands.</title>
        <authorList>
            <person name="Perner J."/>
            <person name="Kropackova S."/>
            <person name="Kopacek P."/>
            <person name="Ribeiro J.M."/>
        </authorList>
    </citation>
    <scope>NUCLEOTIDE SEQUENCE</scope>
    <source>
        <strain evidence="2">Siblings of single egg batch collected in Ceske Budejovice</strain>
        <tissue evidence="2">Salivary glands</tissue>
    </source>
</reference>
<feature type="signal peptide" evidence="1">
    <location>
        <begin position="1"/>
        <end position="28"/>
    </location>
</feature>
<dbReference type="AlphaFoldDB" id="A0A147BQW4"/>
<keyword evidence="1" id="KW-0732">Signal</keyword>
<sequence>MTCGMITCSLVGRLRSSLLLLTLSLGRSLLLTMLEDSDSTPVKLESLPLSRFTAMSGTCKHSRWFHWFWLPNFKALLISDSEELLSSLESREAS</sequence>
<name>A0A147BQW4_IXORI</name>
<organism evidence="2">
    <name type="scientific">Ixodes ricinus</name>
    <name type="common">Common tick</name>
    <name type="synonym">Acarus ricinus</name>
    <dbReference type="NCBI Taxonomy" id="34613"/>
    <lineage>
        <taxon>Eukaryota</taxon>
        <taxon>Metazoa</taxon>
        <taxon>Ecdysozoa</taxon>
        <taxon>Arthropoda</taxon>
        <taxon>Chelicerata</taxon>
        <taxon>Arachnida</taxon>
        <taxon>Acari</taxon>
        <taxon>Parasitiformes</taxon>
        <taxon>Ixodida</taxon>
        <taxon>Ixodoidea</taxon>
        <taxon>Ixodidae</taxon>
        <taxon>Ixodinae</taxon>
        <taxon>Ixodes</taxon>
    </lineage>
</organism>
<feature type="chain" id="PRO_5007542731" evidence="1">
    <location>
        <begin position="29"/>
        <end position="94"/>
    </location>
</feature>
<protein>
    <submittedName>
        <fullName evidence="2">Putative secreted protein</fullName>
    </submittedName>
</protein>
<proteinExistence type="predicted"/>